<name>A0A8S1QXR9_9CILI</name>
<organism evidence="1 2">
    <name type="scientific">Paramecium sonneborni</name>
    <dbReference type="NCBI Taxonomy" id="65129"/>
    <lineage>
        <taxon>Eukaryota</taxon>
        <taxon>Sar</taxon>
        <taxon>Alveolata</taxon>
        <taxon>Ciliophora</taxon>
        <taxon>Intramacronucleata</taxon>
        <taxon>Oligohymenophorea</taxon>
        <taxon>Peniculida</taxon>
        <taxon>Parameciidae</taxon>
        <taxon>Paramecium</taxon>
    </lineage>
</organism>
<dbReference type="EMBL" id="CAJJDN010000126">
    <property type="protein sequence ID" value="CAD8120378.1"/>
    <property type="molecule type" value="Genomic_DNA"/>
</dbReference>
<protein>
    <submittedName>
        <fullName evidence="1">Uncharacterized protein</fullName>
    </submittedName>
</protein>
<gene>
    <name evidence="1" type="ORF">PSON_ATCC_30995.1.T1260015</name>
</gene>
<comment type="caution">
    <text evidence="1">The sequence shown here is derived from an EMBL/GenBank/DDBJ whole genome shotgun (WGS) entry which is preliminary data.</text>
</comment>
<reference evidence="1" key="1">
    <citation type="submission" date="2021-01" db="EMBL/GenBank/DDBJ databases">
        <authorList>
            <consortium name="Genoscope - CEA"/>
            <person name="William W."/>
        </authorList>
    </citation>
    <scope>NUCLEOTIDE SEQUENCE</scope>
</reference>
<evidence type="ECO:0000313" key="1">
    <source>
        <dbReference type="EMBL" id="CAD8120378.1"/>
    </source>
</evidence>
<dbReference type="Proteomes" id="UP000692954">
    <property type="component" value="Unassembled WGS sequence"/>
</dbReference>
<evidence type="ECO:0000313" key="2">
    <source>
        <dbReference type="Proteomes" id="UP000692954"/>
    </source>
</evidence>
<proteinExistence type="predicted"/>
<keyword evidence="2" id="KW-1185">Reference proteome</keyword>
<dbReference type="AlphaFoldDB" id="A0A8S1QXR9"/>
<accession>A0A8S1QXR9</accession>
<sequence>MSALLISINHEILANKAISLLNLEKLNSTQEFHE</sequence>